<keyword evidence="2" id="KW-1133">Transmembrane helix</keyword>
<keyword evidence="4" id="KW-1185">Reference proteome</keyword>
<keyword evidence="2" id="KW-0472">Membrane</keyword>
<evidence type="ECO:0000313" key="4">
    <source>
        <dbReference type="Proteomes" id="UP000257109"/>
    </source>
</evidence>
<organism evidence="3 4">
    <name type="scientific">Mucuna pruriens</name>
    <name type="common">Velvet bean</name>
    <name type="synonym">Dolichos pruriens</name>
    <dbReference type="NCBI Taxonomy" id="157652"/>
    <lineage>
        <taxon>Eukaryota</taxon>
        <taxon>Viridiplantae</taxon>
        <taxon>Streptophyta</taxon>
        <taxon>Embryophyta</taxon>
        <taxon>Tracheophyta</taxon>
        <taxon>Spermatophyta</taxon>
        <taxon>Magnoliopsida</taxon>
        <taxon>eudicotyledons</taxon>
        <taxon>Gunneridae</taxon>
        <taxon>Pentapetalae</taxon>
        <taxon>rosids</taxon>
        <taxon>fabids</taxon>
        <taxon>Fabales</taxon>
        <taxon>Fabaceae</taxon>
        <taxon>Papilionoideae</taxon>
        <taxon>50 kb inversion clade</taxon>
        <taxon>NPAAA clade</taxon>
        <taxon>indigoferoid/millettioid clade</taxon>
        <taxon>Phaseoleae</taxon>
        <taxon>Mucuna</taxon>
    </lineage>
</organism>
<sequence>MSTIQVGAIHPGNYAPNISQSRRSFHFHSRPCTLPMAFDPLSVTSPALSAKPSSRLQCQPVLKSRQSLPVCFAGRQGMMDNDNGGKSLQEAMGQLKGQSIEDILRQQIQKGGSGGKPPGGRGGDGGGGGSSGGSDGMSDETLQVVLATVFFILVYIFVINGLELIKLARDCIKFLSGRGQSVRLKRSIYKWVQFYENIIEKKEAVKNRLEKASTCWFDSDFFRGFLRRHYMKSNPEE</sequence>
<dbReference type="STRING" id="157652.A0A371E2D4"/>
<dbReference type="OrthoDB" id="1680511at2759"/>
<protein>
    <submittedName>
        <fullName evidence="3">Uncharacterized protein</fullName>
    </submittedName>
</protein>
<keyword evidence="2" id="KW-0812">Transmembrane</keyword>
<dbReference type="Proteomes" id="UP000257109">
    <property type="component" value="Unassembled WGS sequence"/>
</dbReference>
<feature type="transmembrane region" description="Helical" evidence="2">
    <location>
        <begin position="144"/>
        <end position="165"/>
    </location>
</feature>
<feature type="non-terminal residue" evidence="3">
    <location>
        <position position="1"/>
    </location>
</feature>
<evidence type="ECO:0000256" key="1">
    <source>
        <dbReference type="SAM" id="MobiDB-lite"/>
    </source>
</evidence>
<gene>
    <name evidence="3" type="ORF">CR513_61714</name>
</gene>
<comment type="caution">
    <text evidence="3">The sequence shown here is derived from an EMBL/GenBank/DDBJ whole genome shotgun (WGS) entry which is preliminary data.</text>
</comment>
<accession>A0A371E2D4</accession>
<reference evidence="3" key="1">
    <citation type="submission" date="2018-05" db="EMBL/GenBank/DDBJ databases">
        <title>Draft genome of Mucuna pruriens seed.</title>
        <authorList>
            <person name="Nnadi N.E."/>
            <person name="Vos R."/>
            <person name="Hasami M.H."/>
            <person name="Devisetty U.K."/>
            <person name="Aguiy J.C."/>
        </authorList>
    </citation>
    <scope>NUCLEOTIDE SEQUENCE [LARGE SCALE GENOMIC DNA]</scope>
    <source>
        <strain evidence="3">JCA_2017</strain>
    </source>
</reference>
<feature type="region of interest" description="Disordered" evidence="1">
    <location>
        <begin position="109"/>
        <end position="135"/>
    </location>
</feature>
<dbReference type="GO" id="GO:0009507">
    <property type="term" value="C:chloroplast"/>
    <property type="evidence" value="ECO:0007669"/>
    <property type="project" value="TreeGrafter"/>
</dbReference>
<dbReference type="AlphaFoldDB" id="A0A371E2D4"/>
<name>A0A371E2D4_MUCPR</name>
<dbReference type="EMBL" id="QJKJ01017069">
    <property type="protein sequence ID" value="RDX60168.1"/>
    <property type="molecule type" value="Genomic_DNA"/>
</dbReference>
<evidence type="ECO:0000313" key="3">
    <source>
        <dbReference type="EMBL" id="RDX60168.1"/>
    </source>
</evidence>
<dbReference type="PANTHER" id="PTHR35483">
    <property type="entry name" value="NUCLEUSENVELOPE PROTEIN"/>
    <property type="match status" value="1"/>
</dbReference>
<proteinExistence type="predicted"/>
<feature type="compositionally biased region" description="Gly residues" evidence="1">
    <location>
        <begin position="111"/>
        <end position="135"/>
    </location>
</feature>
<dbReference type="PANTHER" id="PTHR35483:SF1">
    <property type="entry name" value="GLYCINE-RICH PROTEIN-RELATED"/>
    <property type="match status" value="1"/>
</dbReference>
<evidence type="ECO:0000256" key="2">
    <source>
        <dbReference type="SAM" id="Phobius"/>
    </source>
</evidence>